<keyword evidence="1" id="KW-0677">Repeat</keyword>
<feature type="signal peptide" evidence="2">
    <location>
        <begin position="1"/>
        <end position="19"/>
    </location>
</feature>
<organism evidence="3 4">
    <name type="scientific">Larkinella knui</name>
    <dbReference type="NCBI Taxonomy" id="2025310"/>
    <lineage>
        <taxon>Bacteria</taxon>
        <taxon>Pseudomonadati</taxon>
        <taxon>Bacteroidota</taxon>
        <taxon>Cytophagia</taxon>
        <taxon>Cytophagales</taxon>
        <taxon>Spirosomataceae</taxon>
        <taxon>Larkinella</taxon>
    </lineage>
</organism>
<accession>A0A3P1CUE4</accession>
<evidence type="ECO:0000313" key="3">
    <source>
        <dbReference type="EMBL" id="RRB16730.1"/>
    </source>
</evidence>
<comment type="caution">
    <text evidence="3">The sequence shown here is derived from an EMBL/GenBank/DDBJ whole genome shotgun (WGS) entry which is preliminary data.</text>
</comment>
<reference evidence="3 4" key="1">
    <citation type="submission" date="2018-11" db="EMBL/GenBank/DDBJ databases">
        <authorList>
            <person name="Zhou Z."/>
            <person name="Wang G."/>
        </authorList>
    </citation>
    <scope>NUCLEOTIDE SEQUENCE [LARGE SCALE GENOMIC DNA]</scope>
    <source>
        <strain evidence="3 4">KCTC42998</strain>
    </source>
</reference>
<dbReference type="OrthoDB" id="791543at2"/>
<evidence type="ECO:0000256" key="1">
    <source>
        <dbReference type="ARBA" id="ARBA00022737"/>
    </source>
</evidence>
<dbReference type="InterPro" id="IPR001258">
    <property type="entry name" value="NHL_repeat"/>
</dbReference>
<proteinExistence type="predicted"/>
<dbReference type="SUPFAM" id="SSF101898">
    <property type="entry name" value="NHL repeat"/>
    <property type="match status" value="1"/>
</dbReference>
<evidence type="ECO:0000313" key="4">
    <source>
        <dbReference type="Proteomes" id="UP000274271"/>
    </source>
</evidence>
<dbReference type="EMBL" id="RQJP01000001">
    <property type="protein sequence ID" value="RRB16730.1"/>
    <property type="molecule type" value="Genomic_DNA"/>
</dbReference>
<dbReference type="RefSeq" id="WP_124902635.1">
    <property type="nucleotide sequence ID" value="NZ_RQJP01000001.1"/>
</dbReference>
<dbReference type="PANTHER" id="PTHR13833:SF71">
    <property type="entry name" value="NHL DOMAIN-CONTAINING PROTEIN"/>
    <property type="match status" value="1"/>
</dbReference>
<dbReference type="Gene3D" id="2.120.10.30">
    <property type="entry name" value="TolB, C-terminal domain"/>
    <property type="match status" value="3"/>
</dbReference>
<dbReference type="Proteomes" id="UP000274271">
    <property type="component" value="Unassembled WGS sequence"/>
</dbReference>
<dbReference type="Pfam" id="PF01436">
    <property type="entry name" value="NHL"/>
    <property type="match status" value="1"/>
</dbReference>
<evidence type="ECO:0000256" key="2">
    <source>
        <dbReference type="SAM" id="SignalP"/>
    </source>
</evidence>
<protein>
    <recommendedName>
        <fullName evidence="5">6-bladed beta-propeller</fullName>
    </recommendedName>
</protein>
<keyword evidence="4" id="KW-1185">Reference proteome</keyword>
<sequence>MKSTAYRVGFVLFVGTALACTKPKTDTPSPGNPSSGNKRKPAVTLTTIIGGDTKAGNLDGKGTAARFSYPSQMTMDKNENLYVIDQRYSYTGGSVIRKIDPTGTVTTFTKGLYSVTDICIDPRDGVTLYAIESGDAQGIASGIFRISPDGKATRLNGGPGLNGYEDGPLASAKFYSPRGIAMDKTGNLYIADALNYCVRKVNLNTNTVTTLAGKAPVNTALCNYLDAKGKEAEFCSFEDLTLDEAGNVYVPDWGNRRVRKITPDGTVSTYINFGTGYGKDCPRSNATVFQPYRTHYDPASKQLFVVDDTGGSLLVVTPDDYLYNLTYNTVSTDYAENRPGFSHGIFGVAVNKKGEVFILDKFNHCIRKATVTWK</sequence>
<dbReference type="PANTHER" id="PTHR13833">
    <property type="match status" value="1"/>
</dbReference>
<keyword evidence="2" id="KW-0732">Signal</keyword>
<dbReference type="InterPro" id="IPR011042">
    <property type="entry name" value="6-blade_b-propeller_TolB-like"/>
</dbReference>
<feature type="chain" id="PRO_5017944680" description="6-bladed beta-propeller" evidence="2">
    <location>
        <begin position="20"/>
        <end position="374"/>
    </location>
</feature>
<dbReference type="AlphaFoldDB" id="A0A3P1CUE4"/>
<evidence type="ECO:0008006" key="5">
    <source>
        <dbReference type="Google" id="ProtNLM"/>
    </source>
</evidence>
<dbReference type="PROSITE" id="PS51257">
    <property type="entry name" value="PROKAR_LIPOPROTEIN"/>
    <property type="match status" value="1"/>
</dbReference>
<gene>
    <name evidence="3" type="ORF">EHT87_00085</name>
</gene>
<name>A0A3P1CUE4_9BACT</name>